<dbReference type="PROSITE" id="PS50943">
    <property type="entry name" value="HTH_CROC1"/>
    <property type="match status" value="1"/>
</dbReference>
<gene>
    <name evidence="4" type="primary">immR_4</name>
    <name evidence="5" type="ORF">DW927_05170</name>
    <name evidence="4" type="ORF">ERS852572_02313</name>
</gene>
<reference evidence="4 6" key="1">
    <citation type="submission" date="2015-09" db="EMBL/GenBank/DDBJ databases">
        <authorList>
            <consortium name="Pathogen Informatics"/>
        </authorList>
    </citation>
    <scope>NUCLEOTIDE SEQUENCE [LARGE SCALE GENOMIC DNA]</scope>
    <source>
        <strain evidence="4 6">2789STDY5834960</strain>
    </source>
</reference>
<reference evidence="5 7" key="2">
    <citation type="submission" date="2018-08" db="EMBL/GenBank/DDBJ databases">
        <title>A genome reference for cultivated species of the human gut microbiota.</title>
        <authorList>
            <person name="Zou Y."/>
            <person name="Xue W."/>
            <person name="Luo G."/>
        </authorList>
    </citation>
    <scope>NUCLEOTIDE SEQUENCE [LARGE SCALE GENOMIC DNA]</scope>
    <source>
        <strain evidence="5 7">AM43-11</strain>
    </source>
</reference>
<dbReference type="PaxDb" id="166486-ERS852572_02313"/>
<evidence type="ECO:0000259" key="3">
    <source>
        <dbReference type="PROSITE" id="PS50943"/>
    </source>
</evidence>
<dbReference type="STRING" id="166486.ERS852572_02313"/>
<keyword evidence="2" id="KW-1133">Transmembrane helix</keyword>
<dbReference type="SMART" id="SM00530">
    <property type="entry name" value="HTH_XRE"/>
    <property type="match status" value="1"/>
</dbReference>
<keyword evidence="2" id="KW-0812">Transmembrane</keyword>
<name>A0A173UVM7_9FIRM</name>
<evidence type="ECO:0000256" key="2">
    <source>
        <dbReference type="SAM" id="Phobius"/>
    </source>
</evidence>
<evidence type="ECO:0000313" key="6">
    <source>
        <dbReference type="Proteomes" id="UP000095350"/>
    </source>
</evidence>
<feature type="transmembrane region" description="Helical" evidence="2">
    <location>
        <begin position="128"/>
        <end position="148"/>
    </location>
</feature>
<dbReference type="OrthoDB" id="9813152at2"/>
<organism evidence="4 6">
    <name type="scientific">Roseburia intestinalis</name>
    <dbReference type="NCBI Taxonomy" id="166486"/>
    <lineage>
        <taxon>Bacteria</taxon>
        <taxon>Bacillati</taxon>
        <taxon>Bacillota</taxon>
        <taxon>Clostridia</taxon>
        <taxon>Lachnospirales</taxon>
        <taxon>Lachnospiraceae</taxon>
        <taxon>Roseburia</taxon>
    </lineage>
</organism>
<dbReference type="EMBL" id="QSFP01000004">
    <property type="protein sequence ID" value="RHA68671.1"/>
    <property type="molecule type" value="Genomic_DNA"/>
</dbReference>
<keyword evidence="1" id="KW-0238">DNA-binding</keyword>
<dbReference type="Proteomes" id="UP000284465">
    <property type="component" value="Unassembled WGS sequence"/>
</dbReference>
<dbReference type="EMBL" id="CYXZ01000016">
    <property type="protein sequence ID" value="CUN18105.1"/>
    <property type="molecule type" value="Genomic_DNA"/>
</dbReference>
<feature type="domain" description="HTH cro/C1-type" evidence="3">
    <location>
        <begin position="10"/>
        <end position="64"/>
    </location>
</feature>
<dbReference type="PANTHER" id="PTHR46558:SF13">
    <property type="entry name" value="HTH-TYPE TRANSCRIPTIONAL REGULATOR IMMR"/>
    <property type="match status" value="1"/>
</dbReference>
<keyword evidence="2" id="KW-0472">Membrane</keyword>
<protein>
    <submittedName>
        <fullName evidence="4">HTH-type transcriptional regulator immR</fullName>
    </submittedName>
    <submittedName>
        <fullName evidence="5">XRE family transcriptional regulator</fullName>
    </submittedName>
</protein>
<feature type="transmembrane region" description="Helical" evidence="2">
    <location>
        <begin position="98"/>
        <end position="122"/>
    </location>
</feature>
<dbReference type="InterPro" id="IPR010982">
    <property type="entry name" value="Lambda_DNA-bd_dom_sf"/>
</dbReference>
<accession>A0A173UVM7</accession>
<dbReference type="CDD" id="cd00093">
    <property type="entry name" value="HTH_XRE"/>
    <property type="match status" value="1"/>
</dbReference>
<dbReference type="SUPFAM" id="SSF47413">
    <property type="entry name" value="lambda repressor-like DNA-binding domains"/>
    <property type="match status" value="1"/>
</dbReference>
<feature type="transmembrane region" description="Helical" evidence="2">
    <location>
        <begin position="155"/>
        <end position="176"/>
    </location>
</feature>
<dbReference type="Pfam" id="PF01381">
    <property type="entry name" value="HTH_3"/>
    <property type="match status" value="1"/>
</dbReference>
<proteinExistence type="predicted"/>
<feature type="transmembrane region" description="Helical" evidence="2">
    <location>
        <begin position="182"/>
        <end position="204"/>
    </location>
</feature>
<dbReference type="PANTHER" id="PTHR46558">
    <property type="entry name" value="TRACRIPTIONAL REGULATORY PROTEIN-RELATED-RELATED"/>
    <property type="match status" value="1"/>
</dbReference>
<evidence type="ECO:0000313" key="4">
    <source>
        <dbReference type="EMBL" id="CUN18105.1"/>
    </source>
</evidence>
<sequence length="272" mass="30657">MNQIDTGKFIASCRKEKGLTQAQLAEKLNITDRAVSKWETGKCMPDSSIMLELCNILDVTVNELLSGERIEMNNYEEKVSENLIELKRKDENNMNKNTIISIIYTITMVIGILVCCICDVAISGTLTWSLITLSSILITWIASFPVILLGKKGVLVAMVAISILILPFMYILSILIKVNEVFNIGAIMSIYTLVFLWIIYILYYRLKERKLLATGITFLFAIPFTLLINITLSKLIGEPVIDVWDILSVFILLIVSVAFIIGDYARKKGFVR</sequence>
<feature type="transmembrane region" description="Helical" evidence="2">
    <location>
        <begin position="211"/>
        <end position="232"/>
    </location>
</feature>
<dbReference type="Gene3D" id="1.10.260.40">
    <property type="entry name" value="lambda repressor-like DNA-binding domains"/>
    <property type="match status" value="1"/>
</dbReference>
<dbReference type="InterPro" id="IPR001387">
    <property type="entry name" value="Cro/C1-type_HTH"/>
</dbReference>
<dbReference type="RefSeq" id="WP_021984720.1">
    <property type="nucleotide sequence ID" value="NZ_CABIYH010000016.1"/>
</dbReference>
<evidence type="ECO:0000313" key="5">
    <source>
        <dbReference type="EMBL" id="RHA68671.1"/>
    </source>
</evidence>
<evidence type="ECO:0000313" key="7">
    <source>
        <dbReference type="Proteomes" id="UP000284465"/>
    </source>
</evidence>
<dbReference type="AlphaFoldDB" id="A0A173UVM7"/>
<feature type="transmembrane region" description="Helical" evidence="2">
    <location>
        <begin position="244"/>
        <end position="265"/>
    </location>
</feature>
<evidence type="ECO:0000256" key="1">
    <source>
        <dbReference type="ARBA" id="ARBA00023125"/>
    </source>
</evidence>
<dbReference type="Proteomes" id="UP000095350">
    <property type="component" value="Unassembled WGS sequence"/>
</dbReference>
<dbReference type="GO" id="GO:0003677">
    <property type="term" value="F:DNA binding"/>
    <property type="evidence" value="ECO:0007669"/>
    <property type="project" value="UniProtKB-KW"/>
</dbReference>